<evidence type="ECO:0000256" key="2">
    <source>
        <dbReference type="ARBA" id="ARBA00007733"/>
    </source>
</evidence>
<dbReference type="Pfam" id="PF22042">
    <property type="entry name" value="EF-G_D2"/>
    <property type="match status" value="1"/>
</dbReference>
<organism evidence="14">
    <name type="scientific">Thermosulfidibacter takaii</name>
    <dbReference type="NCBI Taxonomy" id="412593"/>
    <lineage>
        <taxon>Bacteria</taxon>
        <taxon>Pseudomonadati</taxon>
        <taxon>Thermosulfidibacterota</taxon>
        <taxon>Thermosulfidibacteria</taxon>
        <taxon>Thermosulfidibacterales</taxon>
        <taxon>Thermosulfidibacteraceae</taxon>
    </lineage>
</organism>
<dbReference type="PANTHER" id="PTHR43381:SF5">
    <property type="entry name" value="TR-TYPE G DOMAIN-CONTAINING PROTEIN"/>
    <property type="match status" value="1"/>
</dbReference>
<dbReference type="Pfam" id="PF11987">
    <property type="entry name" value="IF-2"/>
    <property type="match status" value="1"/>
</dbReference>
<dbReference type="NCBIfam" id="TIGR00231">
    <property type="entry name" value="small_GTP"/>
    <property type="match status" value="1"/>
</dbReference>
<dbReference type="SUPFAM" id="SSF50447">
    <property type="entry name" value="Translation proteins"/>
    <property type="match status" value="2"/>
</dbReference>
<sequence length="751" mass="83310">MAKGKIRVYQLARELGITSKEALAKLRDLGIELSNHWCSVTREEAQQLEDALKAKAEPQKREVPPSKKEEKPVRKKAPTKRKAKVEKGRVDEAQVPVQEGAEVEEKPTEPELLPEEREEKEEAPAKRREAPSRDLSSPFIYRPRTRPKRKKRKKREEEFLEEQEVLPGRVDMEEGVAYLLDALSVRELAALFQEEVDRVVGILLKKGVAADERTVIPFDLAKAVGEELGFEVRKEGEEPEELPEEGEEHLEPRAPVVTVMGHVDHGKTTLLDYIRRTNVAEREAGGITQHIGAYRVSLPEGEITFIDTPGHHAFTTMRARGAQVTDIVVLVVAADDGVMPQTVEAINHAKAAGVPIIVAVNKIDKPNANPDRVKQELAKYGLIPEEWGGETIFVEISAKQGTNVDELLEMILLQAEMLELKANPRKPAVGTVLEARLDNKRGPVATLLVREGTLSRGDALVAGLHWGKVRAMFDHQGKPVKEAGPAVPVEVLGLAGVPLAGEPFMVVESEKRARQTSEERQEKAREVQLERPRVSLEELMRQLAEGETREFRILLKADVQGSLEALKESVKKLSTEEVKVNIVHAGVGAVTESDVMLAAASKAVIIGFNVRPDAQARKASEREGVEIRLYRVIYDLLDDVKRAMEGVLEPEYEEVVLGRAEVRQVFQVPKVGRVAGCYVLEGLVPRNAKVRLVRGGAVIYEGGIASLKRFKEDVKEVAAGYECGVGLQDFNDVKEGDVIEAYELKEVPRKL</sequence>
<dbReference type="GO" id="GO:0003743">
    <property type="term" value="F:translation initiation factor activity"/>
    <property type="evidence" value="ECO:0007669"/>
    <property type="project" value="UniProtKB-UniRule"/>
</dbReference>
<evidence type="ECO:0000256" key="11">
    <source>
        <dbReference type="RuleBase" id="RU000645"/>
    </source>
</evidence>
<evidence type="ECO:0000256" key="8">
    <source>
        <dbReference type="ARBA" id="ARBA00023134"/>
    </source>
</evidence>
<dbReference type="InterPro" id="IPR044145">
    <property type="entry name" value="IF2_II"/>
</dbReference>
<feature type="binding site" evidence="9">
    <location>
        <begin position="307"/>
        <end position="311"/>
    </location>
    <ligand>
        <name>GTP</name>
        <dbReference type="ChEBI" id="CHEBI:37565"/>
    </ligand>
</feature>
<dbReference type="InterPro" id="IPR027417">
    <property type="entry name" value="P-loop_NTPase"/>
</dbReference>
<dbReference type="CDD" id="cd03702">
    <property type="entry name" value="IF2_mtIF2_II"/>
    <property type="match status" value="1"/>
</dbReference>
<keyword evidence="5 9" id="KW-0396">Initiation factor</keyword>
<dbReference type="InterPro" id="IPR006847">
    <property type="entry name" value="IF2_N"/>
</dbReference>
<dbReference type="InterPro" id="IPR053905">
    <property type="entry name" value="EF-G-like_DII"/>
</dbReference>
<dbReference type="InterPro" id="IPR000178">
    <property type="entry name" value="TF_IF2_bacterial-like"/>
</dbReference>
<evidence type="ECO:0000256" key="10">
    <source>
        <dbReference type="RuleBase" id="RU000644"/>
    </source>
</evidence>
<feature type="compositionally biased region" description="Basic residues" evidence="12">
    <location>
        <begin position="143"/>
        <end position="154"/>
    </location>
</feature>
<evidence type="ECO:0000256" key="12">
    <source>
        <dbReference type="SAM" id="MobiDB-lite"/>
    </source>
</evidence>
<evidence type="ECO:0000256" key="5">
    <source>
        <dbReference type="ARBA" id="ARBA00022540"/>
    </source>
</evidence>
<dbReference type="SUPFAM" id="SSF52540">
    <property type="entry name" value="P-loop containing nucleoside triphosphate hydrolases"/>
    <property type="match status" value="1"/>
</dbReference>
<evidence type="ECO:0000313" key="14">
    <source>
        <dbReference type="EMBL" id="HDD53274.1"/>
    </source>
</evidence>
<dbReference type="Gene3D" id="3.40.50.10050">
    <property type="entry name" value="Translation initiation factor IF- 2, domain 3"/>
    <property type="match status" value="1"/>
</dbReference>
<evidence type="ECO:0000256" key="3">
    <source>
        <dbReference type="ARBA" id="ARBA00020675"/>
    </source>
</evidence>
<feature type="compositionally biased region" description="Basic and acidic residues" evidence="12">
    <location>
        <begin position="103"/>
        <end position="132"/>
    </location>
</feature>
<dbReference type="AlphaFoldDB" id="A0A7C0Y6V6"/>
<feature type="region of interest" description="G-domain" evidence="9">
    <location>
        <begin position="255"/>
        <end position="403"/>
    </location>
</feature>
<dbReference type="Gene3D" id="2.40.30.10">
    <property type="entry name" value="Translation factors"/>
    <property type="match status" value="2"/>
</dbReference>
<accession>A0A7C0Y6V6</accession>
<keyword evidence="6 9" id="KW-0547">Nucleotide-binding</keyword>
<feature type="domain" description="Tr-type G" evidence="13">
    <location>
        <begin position="252"/>
        <end position="421"/>
    </location>
</feature>
<dbReference type="InterPro" id="IPR023115">
    <property type="entry name" value="TIF_IF2_dom3"/>
</dbReference>
<dbReference type="NCBIfam" id="TIGR00487">
    <property type="entry name" value="IF-2"/>
    <property type="match status" value="1"/>
</dbReference>
<dbReference type="FunFam" id="2.40.30.10:FF:000008">
    <property type="entry name" value="Translation initiation factor IF-2"/>
    <property type="match status" value="1"/>
</dbReference>
<dbReference type="Proteomes" id="UP000885690">
    <property type="component" value="Unassembled WGS sequence"/>
</dbReference>
<evidence type="ECO:0000256" key="4">
    <source>
        <dbReference type="ARBA" id="ARBA00022490"/>
    </source>
</evidence>
<comment type="function">
    <text evidence="9 10">One of the essential components for the initiation of protein synthesis. Protects formylmethionyl-tRNA from spontaneous hydrolysis and promotes its binding to the 30S ribosomal subunits. Also involved in the hydrolysis of GTP during the formation of the 70S ribosomal complex.</text>
</comment>
<gene>
    <name evidence="9" type="primary">infB</name>
    <name evidence="14" type="ORF">ENF32_04320</name>
</gene>
<evidence type="ECO:0000256" key="9">
    <source>
        <dbReference type="HAMAP-Rule" id="MF_00100"/>
    </source>
</evidence>
<dbReference type="GO" id="GO:0005829">
    <property type="term" value="C:cytosol"/>
    <property type="evidence" value="ECO:0007669"/>
    <property type="project" value="TreeGrafter"/>
</dbReference>
<feature type="binding site" evidence="9">
    <location>
        <begin position="261"/>
        <end position="268"/>
    </location>
    <ligand>
        <name>GTP</name>
        <dbReference type="ChEBI" id="CHEBI:37565"/>
    </ligand>
</feature>
<dbReference type="CDD" id="cd01887">
    <property type="entry name" value="IF2_eIF5B"/>
    <property type="match status" value="1"/>
</dbReference>
<dbReference type="GO" id="GO:0003924">
    <property type="term" value="F:GTPase activity"/>
    <property type="evidence" value="ECO:0007669"/>
    <property type="project" value="UniProtKB-UniRule"/>
</dbReference>
<keyword evidence="4 9" id="KW-0963">Cytoplasm</keyword>
<dbReference type="PROSITE" id="PS51722">
    <property type="entry name" value="G_TR_2"/>
    <property type="match status" value="1"/>
</dbReference>
<dbReference type="InterPro" id="IPR009000">
    <property type="entry name" value="Transl_B-barrel_sf"/>
</dbReference>
<dbReference type="PANTHER" id="PTHR43381">
    <property type="entry name" value="TRANSLATION INITIATION FACTOR IF-2-RELATED"/>
    <property type="match status" value="1"/>
</dbReference>
<keyword evidence="7 9" id="KW-0648">Protein biosynthesis</keyword>
<dbReference type="PROSITE" id="PS01176">
    <property type="entry name" value="IF2"/>
    <property type="match status" value="1"/>
</dbReference>
<dbReference type="FunFam" id="2.40.30.10:FF:000007">
    <property type="entry name" value="Translation initiation factor IF-2"/>
    <property type="match status" value="1"/>
</dbReference>
<keyword evidence="8 9" id="KW-0342">GTP-binding</keyword>
<dbReference type="InterPro" id="IPR005225">
    <property type="entry name" value="Small_GTP-bd"/>
</dbReference>
<comment type="similarity">
    <text evidence="2 9 10">Belongs to the TRAFAC class translation factor GTPase superfamily. Classic translation factor GTPase family. IF-2 subfamily.</text>
</comment>
<comment type="subcellular location">
    <subcellularLocation>
        <location evidence="1 9 11">Cytoplasm</location>
    </subcellularLocation>
</comment>
<dbReference type="InterPro" id="IPR000795">
    <property type="entry name" value="T_Tr_GTP-bd_dom"/>
</dbReference>
<name>A0A7C0Y6V6_9BACT</name>
<dbReference type="EMBL" id="DQWS01000162">
    <property type="protein sequence ID" value="HDD53274.1"/>
    <property type="molecule type" value="Genomic_DNA"/>
</dbReference>
<dbReference type="InterPro" id="IPR015760">
    <property type="entry name" value="TIF_IF2"/>
</dbReference>
<evidence type="ECO:0000259" key="13">
    <source>
        <dbReference type="PROSITE" id="PS51722"/>
    </source>
</evidence>
<dbReference type="CDD" id="cd03692">
    <property type="entry name" value="mtIF2_IVc"/>
    <property type="match status" value="1"/>
</dbReference>
<dbReference type="GO" id="GO:0005525">
    <property type="term" value="F:GTP binding"/>
    <property type="evidence" value="ECO:0007669"/>
    <property type="project" value="UniProtKB-KW"/>
</dbReference>
<protein>
    <recommendedName>
        <fullName evidence="3 9">Translation initiation factor IF-2</fullName>
    </recommendedName>
</protein>
<dbReference type="HAMAP" id="MF_00100_B">
    <property type="entry name" value="IF_2_B"/>
    <property type="match status" value="1"/>
</dbReference>
<dbReference type="FunFam" id="3.40.50.300:FF:000019">
    <property type="entry name" value="Translation initiation factor IF-2"/>
    <property type="match status" value="1"/>
</dbReference>
<feature type="binding site" evidence="9">
    <location>
        <begin position="361"/>
        <end position="364"/>
    </location>
    <ligand>
        <name>GTP</name>
        <dbReference type="ChEBI" id="CHEBI:37565"/>
    </ligand>
</feature>
<feature type="compositionally biased region" description="Basic residues" evidence="12">
    <location>
        <begin position="73"/>
        <end position="84"/>
    </location>
</feature>
<dbReference type="Pfam" id="PF03144">
    <property type="entry name" value="GTP_EFTU_D2"/>
    <property type="match status" value="1"/>
</dbReference>
<evidence type="ECO:0000256" key="7">
    <source>
        <dbReference type="ARBA" id="ARBA00022917"/>
    </source>
</evidence>
<dbReference type="FunFam" id="3.40.50.10050:FF:000001">
    <property type="entry name" value="Translation initiation factor IF-2"/>
    <property type="match status" value="1"/>
</dbReference>
<dbReference type="InterPro" id="IPR036925">
    <property type="entry name" value="TIF_IF2_dom3_sf"/>
</dbReference>
<feature type="region of interest" description="Disordered" evidence="12">
    <location>
        <begin position="49"/>
        <end position="161"/>
    </location>
</feature>
<reference evidence="14" key="1">
    <citation type="journal article" date="2020" name="mSystems">
        <title>Genome- and Community-Level Interaction Insights into Carbon Utilization and Element Cycling Functions of Hydrothermarchaeota in Hydrothermal Sediment.</title>
        <authorList>
            <person name="Zhou Z."/>
            <person name="Liu Y."/>
            <person name="Xu W."/>
            <person name="Pan J."/>
            <person name="Luo Z.H."/>
            <person name="Li M."/>
        </authorList>
    </citation>
    <scope>NUCLEOTIDE SEQUENCE [LARGE SCALE GENOMIC DNA]</scope>
    <source>
        <strain evidence="14">HyVt-115</strain>
    </source>
</reference>
<dbReference type="InterPro" id="IPR004161">
    <property type="entry name" value="EFTu-like_2"/>
</dbReference>
<dbReference type="Pfam" id="PF00009">
    <property type="entry name" value="GTP_EFTU"/>
    <property type="match status" value="1"/>
</dbReference>
<dbReference type="Gene3D" id="1.10.10.2480">
    <property type="match status" value="1"/>
</dbReference>
<dbReference type="Gene3D" id="3.40.50.300">
    <property type="entry name" value="P-loop containing nucleotide triphosphate hydrolases"/>
    <property type="match status" value="1"/>
</dbReference>
<proteinExistence type="inferred from homology"/>
<evidence type="ECO:0000256" key="1">
    <source>
        <dbReference type="ARBA" id="ARBA00004496"/>
    </source>
</evidence>
<dbReference type="Pfam" id="PF04760">
    <property type="entry name" value="IF2_N"/>
    <property type="match status" value="1"/>
</dbReference>
<dbReference type="SUPFAM" id="SSF52156">
    <property type="entry name" value="Initiation factor IF2/eIF5b, domain 3"/>
    <property type="match status" value="1"/>
</dbReference>
<evidence type="ECO:0000256" key="6">
    <source>
        <dbReference type="ARBA" id="ARBA00022741"/>
    </source>
</evidence>
<comment type="caution">
    <text evidence="14">The sequence shown here is derived from an EMBL/GenBank/DDBJ whole genome shotgun (WGS) entry which is preliminary data.</text>
</comment>
<feature type="compositionally biased region" description="Basic and acidic residues" evidence="12">
    <location>
        <begin position="49"/>
        <end position="72"/>
    </location>
</feature>